<sequence length="452" mass="50746">MKVLVLNCGSSSVKFDLFDWKLQKNLAKGLIERVGTINATVHYNRSGHQTIVYQKELKDHTKAVNEVFTLLIGKDGVLSDLNEIYAIGHRVVHGGEKFKKSTLIDNKVISTIQKLSSLAPLHNPPNLAGILATKELLPNIPQVAIFDTAFHSTIPDFAYIYALPFEWYEKYGIRRYGFHGSSHLYVSRRAAVMLDKHIKDTNLITLHIGNGVSFCAIKSGASIDTSMGFTPLQGAVMGTRCGDIDPAIPLYMQEKLKLSPTQMMDILNKKSGLLGITGKYYDRRDIINNAKIDINSIDELDTENLIGDIEQEHLSIFKKAEEGDPRCMLALQIEAYEIRKYLGSYFFALNGYLDAIVFTAGVGENSPLLRYMVLRKLENLGIILDKDKNLKADSSTGEIAITKDYSKVKVFVIPTDEERVFIEDTIAVLSGNYKSHISYEYSFQKKNYKPLK</sequence>
<dbReference type="Pfam" id="PF00871">
    <property type="entry name" value="Acetate_kinase"/>
    <property type="match status" value="2"/>
</dbReference>
<gene>
    <name evidence="6" type="primary">ackA</name>
    <name evidence="8" type="ORF">SAMN05660835_01147</name>
</gene>
<evidence type="ECO:0000256" key="2">
    <source>
        <dbReference type="ARBA" id="ARBA00022679"/>
    </source>
</evidence>
<dbReference type="SUPFAM" id="SSF53067">
    <property type="entry name" value="Actin-like ATPase domain"/>
    <property type="match status" value="3"/>
</dbReference>
<evidence type="ECO:0000313" key="9">
    <source>
        <dbReference type="Proteomes" id="UP000199411"/>
    </source>
</evidence>
<keyword evidence="6" id="KW-0479">Metal-binding</keyword>
<dbReference type="InterPro" id="IPR004372">
    <property type="entry name" value="Ac/propionate_kinase"/>
</dbReference>
<feature type="binding site" evidence="6">
    <location>
        <begin position="282"/>
        <end position="284"/>
    </location>
    <ligand>
        <name>ATP</name>
        <dbReference type="ChEBI" id="CHEBI:30616"/>
    </ligand>
</feature>
<keyword evidence="4 6" id="KW-0418">Kinase</keyword>
<organism evidence="8 9">
    <name type="scientific">Desulfurella multipotens</name>
    <dbReference type="NCBI Taxonomy" id="79269"/>
    <lineage>
        <taxon>Bacteria</taxon>
        <taxon>Pseudomonadati</taxon>
        <taxon>Campylobacterota</taxon>
        <taxon>Desulfurellia</taxon>
        <taxon>Desulfurellales</taxon>
        <taxon>Desulfurellaceae</taxon>
        <taxon>Desulfurella</taxon>
    </lineage>
</organism>
<dbReference type="NCBIfam" id="TIGR00016">
    <property type="entry name" value="ackA"/>
    <property type="match status" value="1"/>
</dbReference>
<dbReference type="UniPathway" id="UPA00340">
    <property type="reaction ID" value="UER00458"/>
</dbReference>
<evidence type="ECO:0000256" key="1">
    <source>
        <dbReference type="ARBA" id="ARBA00008748"/>
    </source>
</evidence>
<accession>A0A1G6N9L2</accession>
<dbReference type="CDD" id="cd24010">
    <property type="entry name" value="ASKHA_NBD_AcK_PK"/>
    <property type="match status" value="1"/>
</dbReference>
<dbReference type="Proteomes" id="UP000199411">
    <property type="component" value="Unassembled WGS sequence"/>
</dbReference>
<reference evidence="9" key="1">
    <citation type="submission" date="2016-10" db="EMBL/GenBank/DDBJ databases">
        <authorList>
            <person name="Varghese N."/>
            <person name="Submissions S."/>
        </authorList>
    </citation>
    <scope>NUCLEOTIDE SEQUENCE [LARGE SCALE GENOMIC DNA]</scope>
    <source>
        <strain evidence="9">DSM 8415</strain>
    </source>
</reference>
<keyword evidence="2 6" id="KW-0808">Transferase</keyword>
<evidence type="ECO:0000313" key="8">
    <source>
        <dbReference type="EMBL" id="SDC64381.1"/>
    </source>
</evidence>
<dbReference type="GO" id="GO:0005524">
    <property type="term" value="F:ATP binding"/>
    <property type="evidence" value="ECO:0007669"/>
    <property type="project" value="UniProtKB-KW"/>
</dbReference>
<keyword evidence="5 6" id="KW-0067">ATP-binding</keyword>
<feature type="binding site" evidence="6">
    <location>
        <begin position="207"/>
        <end position="211"/>
    </location>
    <ligand>
        <name>ATP</name>
        <dbReference type="ChEBI" id="CHEBI:30616"/>
    </ligand>
</feature>
<dbReference type="PANTHER" id="PTHR21060">
    <property type="entry name" value="ACETATE KINASE"/>
    <property type="match status" value="1"/>
</dbReference>
<proteinExistence type="inferred from homology"/>
<feature type="binding site" evidence="6">
    <location>
        <position position="7"/>
    </location>
    <ligand>
        <name>Mg(2+)</name>
        <dbReference type="ChEBI" id="CHEBI:18420"/>
    </ligand>
</feature>
<keyword evidence="9" id="KW-1185">Reference proteome</keyword>
<evidence type="ECO:0000256" key="7">
    <source>
        <dbReference type="RuleBase" id="RU003835"/>
    </source>
</evidence>
<dbReference type="GO" id="GO:0005737">
    <property type="term" value="C:cytoplasm"/>
    <property type="evidence" value="ECO:0007669"/>
    <property type="project" value="UniProtKB-SubCell"/>
</dbReference>
<dbReference type="HAMAP" id="MF_00020">
    <property type="entry name" value="Acetate_kinase"/>
    <property type="match status" value="1"/>
</dbReference>
<dbReference type="InterPro" id="IPR043129">
    <property type="entry name" value="ATPase_NBD"/>
</dbReference>
<evidence type="ECO:0000256" key="3">
    <source>
        <dbReference type="ARBA" id="ARBA00022741"/>
    </source>
</evidence>
<dbReference type="RefSeq" id="WP_092128825.1">
    <property type="nucleotide sequence ID" value="NZ_FMYU01000007.1"/>
</dbReference>
<dbReference type="GO" id="GO:0006083">
    <property type="term" value="P:acetate metabolic process"/>
    <property type="evidence" value="ECO:0007669"/>
    <property type="project" value="TreeGrafter"/>
</dbReference>
<comment type="subunit">
    <text evidence="6">Homodimer.</text>
</comment>
<keyword evidence="6" id="KW-0460">Magnesium</keyword>
<name>A0A1G6N9L2_9BACT</name>
<comment type="pathway">
    <text evidence="6">Metabolic intermediate biosynthesis; acetyl-CoA biosynthesis; acetyl-CoA from acetate: step 1/2.</text>
</comment>
<dbReference type="OrthoDB" id="9802453at2"/>
<keyword evidence="6" id="KW-0963">Cytoplasm</keyword>
<keyword evidence="3 6" id="KW-0547">Nucleotide-binding</keyword>
<feature type="site" description="Transition state stabilizer" evidence="6">
    <location>
        <position position="240"/>
    </location>
</feature>
<feature type="binding site" evidence="6">
    <location>
        <begin position="361"/>
        <end position="365"/>
    </location>
    <ligand>
        <name>ATP</name>
        <dbReference type="ChEBI" id="CHEBI:30616"/>
    </ligand>
</feature>
<feature type="active site" description="Proton donor/acceptor" evidence="6">
    <location>
        <position position="147"/>
    </location>
</feature>
<dbReference type="AlphaFoldDB" id="A0A1G6N9L2"/>
<protein>
    <recommendedName>
        <fullName evidence="6">Acetate kinase</fullName>
        <ecNumber evidence="6">2.7.2.1</ecNumber>
    </recommendedName>
    <alternativeName>
        <fullName evidence="6">Acetokinase</fullName>
    </alternativeName>
</protein>
<comment type="cofactor">
    <cofactor evidence="6">
        <name>Mg(2+)</name>
        <dbReference type="ChEBI" id="CHEBI:18420"/>
    </cofactor>
    <cofactor evidence="6">
        <name>Mn(2+)</name>
        <dbReference type="ChEBI" id="CHEBI:29035"/>
    </cofactor>
    <text evidence="6">Mg(2+). Can also accept Mn(2+).</text>
</comment>
<evidence type="ECO:0000256" key="4">
    <source>
        <dbReference type="ARBA" id="ARBA00022777"/>
    </source>
</evidence>
<evidence type="ECO:0000256" key="6">
    <source>
        <dbReference type="HAMAP-Rule" id="MF_00020"/>
    </source>
</evidence>
<dbReference type="PANTHER" id="PTHR21060:SF15">
    <property type="entry name" value="ACETATE KINASE-RELATED"/>
    <property type="match status" value="1"/>
</dbReference>
<dbReference type="GO" id="GO:0008776">
    <property type="term" value="F:acetate kinase activity"/>
    <property type="evidence" value="ECO:0007669"/>
    <property type="project" value="UniProtKB-UniRule"/>
</dbReference>
<dbReference type="PROSITE" id="PS01075">
    <property type="entry name" value="ACETATE_KINASE_1"/>
    <property type="match status" value="1"/>
</dbReference>
<dbReference type="PRINTS" id="PR00471">
    <property type="entry name" value="ACETATEKNASE"/>
</dbReference>
<comment type="subcellular location">
    <subcellularLocation>
        <location evidence="6">Cytoplasm</location>
    </subcellularLocation>
</comment>
<feature type="site" description="Transition state stabilizer" evidence="6">
    <location>
        <position position="179"/>
    </location>
</feature>
<dbReference type="EMBL" id="FMYU01000007">
    <property type="protein sequence ID" value="SDC64381.1"/>
    <property type="molecule type" value="Genomic_DNA"/>
</dbReference>
<feature type="binding site" evidence="6">
    <location>
        <position position="14"/>
    </location>
    <ligand>
        <name>ATP</name>
        <dbReference type="ChEBI" id="CHEBI:30616"/>
    </ligand>
</feature>
<comment type="similarity">
    <text evidence="1 6 7">Belongs to the acetokinase family.</text>
</comment>
<evidence type="ECO:0000256" key="5">
    <source>
        <dbReference type="ARBA" id="ARBA00022840"/>
    </source>
</evidence>
<dbReference type="GO" id="GO:0000287">
    <property type="term" value="F:magnesium ion binding"/>
    <property type="evidence" value="ECO:0007669"/>
    <property type="project" value="UniProtKB-UniRule"/>
</dbReference>
<dbReference type="EC" id="2.7.2.1" evidence="6"/>
<dbReference type="InterPro" id="IPR000890">
    <property type="entry name" value="Aliphatic_acid_kin_short-chain"/>
</dbReference>
<feature type="binding site" evidence="6">
    <location>
        <position position="417"/>
    </location>
    <ligand>
        <name>Mg(2+)</name>
        <dbReference type="ChEBI" id="CHEBI:18420"/>
    </ligand>
</feature>
<dbReference type="InterPro" id="IPR023865">
    <property type="entry name" value="Aliphatic_acid_kinase_CS"/>
</dbReference>
<feature type="binding site" evidence="6">
    <location>
        <position position="90"/>
    </location>
    <ligand>
        <name>substrate</name>
    </ligand>
</feature>
<comment type="catalytic activity">
    <reaction evidence="6">
        <text>acetate + ATP = acetyl phosphate + ADP</text>
        <dbReference type="Rhea" id="RHEA:11352"/>
        <dbReference type="ChEBI" id="CHEBI:22191"/>
        <dbReference type="ChEBI" id="CHEBI:30089"/>
        <dbReference type="ChEBI" id="CHEBI:30616"/>
        <dbReference type="ChEBI" id="CHEBI:456216"/>
        <dbReference type="EC" id="2.7.2.1"/>
    </reaction>
</comment>
<dbReference type="Gene3D" id="3.30.420.40">
    <property type="match status" value="2"/>
</dbReference>
<comment type="function">
    <text evidence="6">Catalyzes the formation of acetyl phosphate from acetate and ATP. Can also catalyze the reverse reaction.</text>
</comment>
<dbReference type="GO" id="GO:0006085">
    <property type="term" value="P:acetyl-CoA biosynthetic process"/>
    <property type="evidence" value="ECO:0007669"/>
    <property type="project" value="UniProtKB-UniRule"/>
</dbReference>